<sequence length="245" mass="26792">MKLKEKVVLITGASGGIGGAIARRFARKGSKLILHSKDKAGVEVIKKELCDQKVECISVAADFRQIKDITKMFEEIRKKFSSLDIVVNVSGIERIYTDPLDTREWKEVLDVNLFGAVECSREALKMMGGGGVIINISSVAGKPGIAYYGESLSYSISKAALNTFSENLAVMLAPRIRVVSISPGYTLTPMWNLSSEKEEYQERVPLKRFITPNEIAHAVIAVAENDAITGTNIVVDAGLTLKEIK</sequence>
<evidence type="ECO:0000256" key="1">
    <source>
        <dbReference type="ARBA" id="ARBA00006484"/>
    </source>
</evidence>
<evidence type="ECO:0000313" key="3">
    <source>
        <dbReference type="Proteomes" id="UP000176741"/>
    </source>
</evidence>
<dbReference type="PRINTS" id="PR00081">
    <property type="entry name" value="GDHRDH"/>
</dbReference>
<organism evidence="2 3">
    <name type="scientific">Candidatus Woesebacteria bacterium RIFCSPHIGHO2_01_FULL_38_26b</name>
    <dbReference type="NCBI Taxonomy" id="1802491"/>
    <lineage>
        <taxon>Bacteria</taxon>
        <taxon>Candidatus Woeseibacteriota</taxon>
    </lineage>
</organism>
<accession>A0A1F7XW34</accession>
<dbReference type="FunFam" id="3.40.50.720:FF:000084">
    <property type="entry name" value="Short-chain dehydrogenase reductase"/>
    <property type="match status" value="1"/>
</dbReference>
<comment type="caution">
    <text evidence="2">The sequence shown here is derived from an EMBL/GenBank/DDBJ whole genome shotgun (WGS) entry which is preliminary data.</text>
</comment>
<dbReference type="PRINTS" id="PR00080">
    <property type="entry name" value="SDRFAMILY"/>
</dbReference>
<dbReference type="EMBL" id="MGGD01000085">
    <property type="protein sequence ID" value="OGM18939.1"/>
    <property type="molecule type" value="Genomic_DNA"/>
</dbReference>
<protein>
    <recommendedName>
        <fullName evidence="4">SDR family oxidoreductase</fullName>
    </recommendedName>
</protein>
<dbReference type="CDD" id="cd05233">
    <property type="entry name" value="SDR_c"/>
    <property type="match status" value="1"/>
</dbReference>
<name>A0A1F7XW34_9BACT</name>
<reference evidence="2 3" key="1">
    <citation type="journal article" date="2016" name="Nat. Commun.">
        <title>Thousands of microbial genomes shed light on interconnected biogeochemical processes in an aquifer system.</title>
        <authorList>
            <person name="Anantharaman K."/>
            <person name="Brown C.T."/>
            <person name="Hug L.A."/>
            <person name="Sharon I."/>
            <person name="Castelle C.J."/>
            <person name="Probst A.J."/>
            <person name="Thomas B.C."/>
            <person name="Singh A."/>
            <person name="Wilkins M.J."/>
            <person name="Karaoz U."/>
            <person name="Brodie E.L."/>
            <person name="Williams K.H."/>
            <person name="Hubbard S.S."/>
            <person name="Banfield J.F."/>
        </authorList>
    </citation>
    <scope>NUCLEOTIDE SEQUENCE [LARGE SCALE GENOMIC DNA]</scope>
</reference>
<dbReference type="Proteomes" id="UP000176741">
    <property type="component" value="Unassembled WGS sequence"/>
</dbReference>
<dbReference type="Pfam" id="PF13561">
    <property type="entry name" value="adh_short_C2"/>
    <property type="match status" value="1"/>
</dbReference>
<dbReference type="GO" id="GO:0016616">
    <property type="term" value="F:oxidoreductase activity, acting on the CH-OH group of donors, NAD or NADP as acceptor"/>
    <property type="evidence" value="ECO:0007669"/>
    <property type="project" value="TreeGrafter"/>
</dbReference>
<dbReference type="AlphaFoldDB" id="A0A1F7XW34"/>
<evidence type="ECO:0008006" key="4">
    <source>
        <dbReference type="Google" id="ProtNLM"/>
    </source>
</evidence>
<proteinExistence type="inferred from homology"/>
<comment type="similarity">
    <text evidence="1">Belongs to the short-chain dehydrogenases/reductases (SDR) family.</text>
</comment>
<dbReference type="SUPFAM" id="SSF51735">
    <property type="entry name" value="NAD(P)-binding Rossmann-fold domains"/>
    <property type="match status" value="1"/>
</dbReference>
<dbReference type="InterPro" id="IPR036291">
    <property type="entry name" value="NAD(P)-bd_dom_sf"/>
</dbReference>
<dbReference type="PANTHER" id="PTHR42760:SF40">
    <property type="entry name" value="3-OXOACYL-[ACYL-CARRIER-PROTEIN] REDUCTASE, CHLOROPLASTIC"/>
    <property type="match status" value="1"/>
</dbReference>
<dbReference type="Gene3D" id="3.40.50.720">
    <property type="entry name" value="NAD(P)-binding Rossmann-like Domain"/>
    <property type="match status" value="1"/>
</dbReference>
<dbReference type="InterPro" id="IPR002347">
    <property type="entry name" value="SDR_fam"/>
</dbReference>
<gene>
    <name evidence="2" type="ORF">A2771_00375</name>
</gene>
<evidence type="ECO:0000313" key="2">
    <source>
        <dbReference type="EMBL" id="OGM18939.1"/>
    </source>
</evidence>
<dbReference type="PANTHER" id="PTHR42760">
    <property type="entry name" value="SHORT-CHAIN DEHYDROGENASES/REDUCTASES FAMILY MEMBER"/>
    <property type="match status" value="1"/>
</dbReference>
<dbReference type="GO" id="GO:0030497">
    <property type="term" value="P:fatty acid elongation"/>
    <property type="evidence" value="ECO:0007669"/>
    <property type="project" value="TreeGrafter"/>
</dbReference>